<proteinExistence type="inferred from homology"/>
<keyword evidence="8" id="KW-1185">Reference proteome</keyword>
<dbReference type="InterPro" id="IPR042099">
    <property type="entry name" value="ANL_N_sf"/>
</dbReference>
<dbReference type="KEGG" id="dwd:DSCW_20370"/>
<evidence type="ECO:0000259" key="5">
    <source>
        <dbReference type="Pfam" id="PF00501"/>
    </source>
</evidence>
<dbReference type="Pfam" id="PF00501">
    <property type="entry name" value="AMP-binding"/>
    <property type="match status" value="1"/>
</dbReference>
<evidence type="ECO:0000256" key="4">
    <source>
        <dbReference type="ARBA" id="ARBA00022840"/>
    </source>
</evidence>
<dbReference type="FunFam" id="3.30.300.30:FF:000005">
    <property type="entry name" value="Acyl-coenzyme A synthetase ACSM5, mitochondrial"/>
    <property type="match status" value="1"/>
</dbReference>
<accession>A0A5K7Z1T5</accession>
<dbReference type="GO" id="GO:0016405">
    <property type="term" value="F:CoA-ligase activity"/>
    <property type="evidence" value="ECO:0007669"/>
    <property type="project" value="UniProtKB-ARBA"/>
</dbReference>
<dbReference type="PANTHER" id="PTHR43605:SF10">
    <property type="entry name" value="ACYL-COA SYNTHETASE MEDIUM CHAIN FAMILY MEMBER 3"/>
    <property type="match status" value="1"/>
</dbReference>
<dbReference type="GO" id="GO:0006637">
    <property type="term" value="P:acyl-CoA metabolic process"/>
    <property type="evidence" value="ECO:0007669"/>
    <property type="project" value="TreeGrafter"/>
</dbReference>
<evidence type="ECO:0000259" key="6">
    <source>
        <dbReference type="Pfam" id="PF13193"/>
    </source>
</evidence>
<sequence length="542" mass="60935">MQYEKLYHDFKWDDFCDELFDWDWRKQFNIAQAVLDRNTKDPKKIALYHVKQKLDVNVFTFGDLRSLTNKFANALQSLGLKKGDRVARLLPRIPETYVSFLGTWKSGMVDVPLYTAFGPDAIAYRIQDSEAKALITDQSNLDRLTSISDLLKEIQVIVVNPESENPSETTTTDFGKLIKEADDADLEVETTTDDLALLVYTSGTTGPPKGTTISHNAILSVLPYAKYCLDIHENEMFWGFADPGWVYGLLSAGSAPMALGAALVVFEPGFDAESWYQTIAKLKITNFTAAPTAFRAIMASGKALAEKYKPRFRYLSSAGEPLNPEVIRWFESEFGTPIRDMYGISEVSMVIGNNPCFGIKSGSCGKPIPGFTVKLKGENGCDCKDAEIGSICVKQNDHFISNGYWGLEEKYRKSFVDDNWFDTGDLAYRDEDGYYFFVGRKDDVISSSGYRIGPFEVENCIIEHPAVAECAVVGKPDTLRGEIVKAFIVLNKNYTASEALKKDVIELCRDRLSKHNYPREIDFIKELPKTSSGKIQRRKLRK</sequence>
<dbReference type="InterPro" id="IPR045851">
    <property type="entry name" value="AMP-bd_C_sf"/>
</dbReference>
<evidence type="ECO:0000256" key="1">
    <source>
        <dbReference type="ARBA" id="ARBA00006432"/>
    </source>
</evidence>
<dbReference type="EMBL" id="AP021875">
    <property type="protein sequence ID" value="BBO74620.1"/>
    <property type="molecule type" value="Genomic_DNA"/>
</dbReference>
<protein>
    <submittedName>
        <fullName evidence="7">Acetate--CoA ligase</fullName>
    </submittedName>
</protein>
<dbReference type="AlphaFoldDB" id="A0A5K7Z1T5"/>
<gene>
    <name evidence="7" type="primary">acsA_2</name>
    <name evidence="7" type="ORF">DSCW_20370</name>
</gene>
<dbReference type="GO" id="GO:0004321">
    <property type="term" value="F:fatty-acyl-CoA synthase activity"/>
    <property type="evidence" value="ECO:0007669"/>
    <property type="project" value="TreeGrafter"/>
</dbReference>
<keyword evidence="2 7" id="KW-0436">Ligase</keyword>
<dbReference type="OrthoDB" id="9801302at2"/>
<dbReference type="Pfam" id="PF13193">
    <property type="entry name" value="AMP-binding_C"/>
    <property type="match status" value="1"/>
</dbReference>
<dbReference type="InterPro" id="IPR051087">
    <property type="entry name" value="Mitochondrial_ACSM"/>
</dbReference>
<dbReference type="Proteomes" id="UP000427769">
    <property type="component" value="Chromosome"/>
</dbReference>
<organism evidence="7 8">
    <name type="scientific">Desulfosarcina widdelii</name>
    <dbReference type="NCBI Taxonomy" id="947919"/>
    <lineage>
        <taxon>Bacteria</taxon>
        <taxon>Pseudomonadati</taxon>
        <taxon>Thermodesulfobacteriota</taxon>
        <taxon>Desulfobacteria</taxon>
        <taxon>Desulfobacterales</taxon>
        <taxon>Desulfosarcinaceae</taxon>
        <taxon>Desulfosarcina</taxon>
    </lineage>
</organism>
<evidence type="ECO:0000313" key="8">
    <source>
        <dbReference type="Proteomes" id="UP000427769"/>
    </source>
</evidence>
<dbReference type="SUPFAM" id="SSF56801">
    <property type="entry name" value="Acetyl-CoA synthetase-like"/>
    <property type="match status" value="1"/>
</dbReference>
<dbReference type="InterPro" id="IPR025110">
    <property type="entry name" value="AMP-bd_C"/>
</dbReference>
<evidence type="ECO:0000256" key="3">
    <source>
        <dbReference type="ARBA" id="ARBA00022741"/>
    </source>
</evidence>
<evidence type="ECO:0000256" key="2">
    <source>
        <dbReference type="ARBA" id="ARBA00022598"/>
    </source>
</evidence>
<name>A0A5K7Z1T5_9BACT</name>
<dbReference type="PANTHER" id="PTHR43605">
    <property type="entry name" value="ACYL-COENZYME A SYNTHETASE"/>
    <property type="match status" value="1"/>
</dbReference>
<reference evidence="7 8" key="1">
    <citation type="submission" date="2019-11" db="EMBL/GenBank/DDBJ databases">
        <title>Comparative genomics of hydrocarbon-degrading Desulfosarcina strains.</title>
        <authorList>
            <person name="Watanabe M."/>
            <person name="Kojima H."/>
            <person name="Fukui M."/>
        </authorList>
    </citation>
    <scope>NUCLEOTIDE SEQUENCE [LARGE SCALE GENOMIC DNA]</scope>
    <source>
        <strain evidence="7 8">PP31</strain>
    </source>
</reference>
<feature type="domain" description="AMP-dependent synthetase/ligase" evidence="5">
    <location>
        <begin position="38"/>
        <end position="405"/>
    </location>
</feature>
<keyword evidence="4" id="KW-0067">ATP-binding</keyword>
<dbReference type="InterPro" id="IPR020845">
    <property type="entry name" value="AMP-binding_CS"/>
</dbReference>
<feature type="domain" description="AMP-binding enzyme C-terminal" evidence="6">
    <location>
        <begin position="456"/>
        <end position="534"/>
    </location>
</feature>
<dbReference type="InterPro" id="IPR000873">
    <property type="entry name" value="AMP-dep_synth/lig_dom"/>
</dbReference>
<dbReference type="GO" id="GO:0015645">
    <property type="term" value="F:fatty acid ligase activity"/>
    <property type="evidence" value="ECO:0007669"/>
    <property type="project" value="TreeGrafter"/>
</dbReference>
<dbReference type="PROSITE" id="PS00455">
    <property type="entry name" value="AMP_BINDING"/>
    <property type="match status" value="1"/>
</dbReference>
<comment type="similarity">
    <text evidence="1">Belongs to the ATP-dependent AMP-binding enzyme family.</text>
</comment>
<dbReference type="Gene3D" id="3.40.50.12780">
    <property type="entry name" value="N-terminal domain of ligase-like"/>
    <property type="match status" value="1"/>
</dbReference>
<dbReference type="GO" id="GO:0006633">
    <property type="term" value="P:fatty acid biosynthetic process"/>
    <property type="evidence" value="ECO:0007669"/>
    <property type="project" value="TreeGrafter"/>
</dbReference>
<evidence type="ECO:0000313" key="7">
    <source>
        <dbReference type="EMBL" id="BBO74620.1"/>
    </source>
</evidence>
<dbReference type="GO" id="GO:0005524">
    <property type="term" value="F:ATP binding"/>
    <property type="evidence" value="ECO:0007669"/>
    <property type="project" value="UniProtKB-KW"/>
</dbReference>
<keyword evidence="3" id="KW-0547">Nucleotide-binding</keyword>
<dbReference type="RefSeq" id="WP_155303630.1">
    <property type="nucleotide sequence ID" value="NZ_AP021875.1"/>
</dbReference>
<dbReference type="Gene3D" id="3.30.300.30">
    <property type="match status" value="1"/>
</dbReference>